<dbReference type="RefSeq" id="WP_073110862.1">
    <property type="nucleotide sequence ID" value="NZ_FQZY01000035.1"/>
</dbReference>
<sequence length="523" mass="59675">MEYIKKQMRCSRIGKSIVDQFYLDEDVNVPDAKEDVKGIIQGEGFVRIEEVREAEAHVTVSGKLLYHILYAAVGDEPKLSVLEGKLPVEEIIYIEKKENQQIQIRPSRVEFSAALIHSRKVGIRAMIELEAVPEEIREEENTVDIEVDAGEQLGLYKKKRNVNLLQMHTVKRDTYRVKEEFALPGAKESVREVLWTDITNQRLDIRIAPDELRLRGELLVFVLYIGENEKTEWVEQTVTYEGSVACHGIDECMYQHVYAMLEEPLIEVRMDEDGEPRRIGVEATLDLKIHIYEEDAFELLEDVYSLKEQCEIETQTAVYEELLLQNQSKCKVAERLVIPEMRTDVLQICHAAGTLQIDREAVTEEGLVVEGAIHVAFLYIKADDASPFACWQGMVPFSHIIEGQELSGDAIFDISSRVEQLSVNLAGGEEVEVKAVLTFDTFVRRPQALQVIKDVILSPRPMQEQEQMPGIVGYIAKEGDLLWDLAKKYLTTVDGIMEINQLEKEEIKPGDRLLIFKENISIL</sequence>
<dbReference type="Pfam" id="PF01476">
    <property type="entry name" value="LysM"/>
    <property type="match status" value="1"/>
</dbReference>
<keyword evidence="3" id="KW-1185">Reference proteome</keyword>
<dbReference type="EMBL" id="FQZY01000035">
    <property type="protein sequence ID" value="SHK21069.1"/>
    <property type="molecule type" value="Genomic_DNA"/>
</dbReference>
<evidence type="ECO:0000313" key="2">
    <source>
        <dbReference type="EMBL" id="SHK21069.1"/>
    </source>
</evidence>
<dbReference type="Gene3D" id="3.10.350.10">
    <property type="entry name" value="LysM domain"/>
    <property type="match status" value="1"/>
</dbReference>
<dbReference type="CDD" id="cd00118">
    <property type="entry name" value="LysM"/>
    <property type="match status" value="1"/>
</dbReference>
<dbReference type="InterPro" id="IPR036779">
    <property type="entry name" value="LysM_dom_sf"/>
</dbReference>
<dbReference type="Pfam" id="PF12673">
    <property type="entry name" value="SipL"/>
    <property type="match status" value="2"/>
</dbReference>
<dbReference type="AlphaFoldDB" id="A0A1M6QLA4"/>
<dbReference type="SUPFAM" id="SSF54106">
    <property type="entry name" value="LysM domain"/>
    <property type="match status" value="1"/>
</dbReference>
<dbReference type="STRING" id="1121950.SAMN02745243_02459"/>
<evidence type="ECO:0000313" key="3">
    <source>
        <dbReference type="Proteomes" id="UP000184301"/>
    </source>
</evidence>
<evidence type="ECO:0000259" key="1">
    <source>
        <dbReference type="PROSITE" id="PS51782"/>
    </source>
</evidence>
<dbReference type="Proteomes" id="UP000184301">
    <property type="component" value="Unassembled WGS sequence"/>
</dbReference>
<accession>A0A1M6QLA4</accession>
<proteinExistence type="predicted"/>
<dbReference type="InterPro" id="IPR018392">
    <property type="entry name" value="LysM"/>
</dbReference>
<dbReference type="OrthoDB" id="9779340at2"/>
<name>A0A1M6QLA4_9FIRM</name>
<dbReference type="PROSITE" id="PS51782">
    <property type="entry name" value="LYSM"/>
    <property type="match status" value="1"/>
</dbReference>
<protein>
    <recommendedName>
        <fullName evidence="1">LysM domain-containing protein</fullName>
    </recommendedName>
</protein>
<dbReference type="SMART" id="SM00257">
    <property type="entry name" value="LysM"/>
    <property type="match status" value="1"/>
</dbReference>
<gene>
    <name evidence="2" type="ORF">SAMN02745243_02459</name>
</gene>
<reference evidence="2 3" key="1">
    <citation type="submission" date="2016-11" db="EMBL/GenBank/DDBJ databases">
        <authorList>
            <person name="Jaros S."/>
            <person name="Januszkiewicz K."/>
            <person name="Wedrychowicz H."/>
        </authorList>
    </citation>
    <scope>NUCLEOTIDE SEQUENCE [LARGE SCALE GENOMIC DNA]</scope>
    <source>
        <strain evidence="2 3">DSM 15480</strain>
    </source>
</reference>
<dbReference type="InterPro" id="IPR024300">
    <property type="entry name" value="SipL_SPOCS_dom"/>
</dbReference>
<feature type="domain" description="LysM" evidence="1">
    <location>
        <begin position="472"/>
        <end position="515"/>
    </location>
</feature>
<organism evidence="2 3">
    <name type="scientific">Hespellia stercorisuis DSM 15480</name>
    <dbReference type="NCBI Taxonomy" id="1121950"/>
    <lineage>
        <taxon>Bacteria</taxon>
        <taxon>Bacillati</taxon>
        <taxon>Bacillota</taxon>
        <taxon>Clostridia</taxon>
        <taxon>Lachnospirales</taxon>
        <taxon>Lachnospiraceae</taxon>
        <taxon>Hespellia</taxon>
    </lineage>
</organism>